<dbReference type="PANTHER" id="PTHR30329:SF21">
    <property type="entry name" value="LIPOPROTEIN YIAD-RELATED"/>
    <property type="match status" value="1"/>
</dbReference>
<dbReference type="RefSeq" id="WP_346753217.1">
    <property type="nucleotide sequence ID" value="NZ_JAUJEA010000006.1"/>
</dbReference>
<dbReference type="Pfam" id="PF00691">
    <property type="entry name" value="OmpA"/>
    <property type="match status" value="1"/>
</dbReference>
<comment type="subcellular location">
    <subcellularLocation>
        <location evidence="1">Cell outer membrane</location>
    </subcellularLocation>
</comment>
<feature type="domain" description="OmpA-like" evidence="5">
    <location>
        <begin position="553"/>
        <end position="670"/>
    </location>
</feature>
<proteinExistence type="predicted"/>
<reference evidence="6" key="1">
    <citation type="submission" date="2023-06" db="EMBL/GenBank/DDBJ databases">
        <title>Genomic of Parafulvivirga corallium.</title>
        <authorList>
            <person name="Wang G."/>
        </authorList>
    </citation>
    <scope>NUCLEOTIDE SEQUENCE</scope>
    <source>
        <strain evidence="6">BMA10</strain>
    </source>
</reference>
<dbReference type="Gene3D" id="3.30.1330.60">
    <property type="entry name" value="OmpA-like domain"/>
    <property type="match status" value="1"/>
</dbReference>
<dbReference type="PANTHER" id="PTHR30329">
    <property type="entry name" value="STATOR ELEMENT OF FLAGELLAR MOTOR COMPLEX"/>
    <property type="match status" value="1"/>
</dbReference>
<dbReference type="EMBL" id="JAUJEA010000006">
    <property type="protein sequence ID" value="MDN5203196.1"/>
    <property type="molecule type" value="Genomic_DNA"/>
</dbReference>
<dbReference type="InterPro" id="IPR006690">
    <property type="entry name" value="OMPA-like_CS"/>
</dbReference>
<dbReference type="InterPro" id="IPR011659">
    <property type="entry name" value="WD40"/>
</dbReference>
<name>A0ABT8KR12_9BACT</name>
<dbReference type="PROSITE" id="PS51123">
    <property type="entry name" value="OMPA_2"/>
    <property type="match status" value="1"/>
</dbReference>
<keyword evidence="2 4" id="KW-0472">Membrane</keyword>
<organism evidence="6 7">
    <name type="scientific">Splendidivirga corallicola</name>
    <dbReference type="NCBI Taxonomy" id="3051826"/>
    <lineage>
        <taxon>Bacteria</taxon>
        <taxon>Pseudomonadati</taxon>
        <taxon>Bacteroidota</taxon>
        <taxon>Cytophagia</taxon>
        <taxon>Cytophagales</taxon>
        <taxon>Splendidivirgaceae</taxon>
        <taxon>Splendidivirga</taxon>
    </lineage>
</organism>
<dbReference type="Pfam" id="PF07676">
    <property type="entry name" value="PD40"/>
    <property type="match status" value="2"/>
</dbReference>
<protein>
    <submittedName>
        <fullName evidence="6">OmpA family protein</fullName>
    </submittedName>
</protein>
<dbReference type="PROSITE" id="PS01068">
    <property type="entry name" value="OMPA_1"/>
    <property type="match status" value="1"/>
</dbReference>
<dbReference type="SUPFAM" id="SSF103088">
    <property type="entry name" value="OmpA-like"/>
    <property type="match status" value="1"/>
</dbReference>
<accession>A0ABT8KR12</accession>
<gene>
    <name evidence="6" type="ORF">QQ008_17535</name>
</gene>
<evidence type="ECO:0000313" key="7">
    <source>
        <dbReference type="Proteomes" id="UP001172082"/>
    </source>
</evidence>
<evidence type="ECO:0000256" key="3">
    <source>
        <dbReference type="ARBA" id="ARBA00023237"/>
    </source>
</evidence>
<dbReference type="InterPro" id="IPR036737">
    <property type="entry name" value="OmpA-like_sf"/>
</dbReference>
<evidence type="ECO:0000256" key="4">
    <source>
        <dbReference type="PROSITE-ProRule" id="PRU00473"/>
    </source>
</evidence>
<comment type="caution">
    <text evidence="6">The sequence shown here is derived from an EMBL/GenBank/DDBJ whole genome shotgun (WGS) entry which is preliminary data.</text>
</comment>
<sequence length="670" mass="75135">MLLRNTIALVFACLISCISLAQEVLWATNVIEFSSELSPVEYSANQALHKPNVYPVGGENPNAWLPKKSDRIDFIKVGFEKPTRVQQIAVAESMNPSAVKEVYAYDAADTEYKIFDLIPEKINVSRRILNIFIDRTSYDVHAIKIVLDGKSVDGYNSIDAIGIADSKEPIKIEVNLPEDLNTDLKSERLNRNVNSSYPEIKPLVSPDGQILYFSRQNHPENTGGQEDKEDIWYSEKDNNGEWTMAKNIGAPLNNEGPNFISSITPDGNTAVILLGNRYEKSGKMKAGVSVSTRTSEGWTEPTSLNIENDYNLSKKVGYYLANNRKILLMSVQRDDTRGGRDLYVSFQKGDNTWTEPKSLGDDINTANEEHAPFLAADDKTLYFSSKGFSGYGGDDIYVSRRLDDTWLNWSEPENLGPSVNSENDDQFFNVSADGEQAFFSRSVGENDADIFDISLPELFRPTAIVMVKGKVFNRKTQEPVSARIFYESLPAGEEIGTINSDPVTGEYQILLPSGARYGYLAEAEGFVAINENIDLDNTAEYKEIEQNLFLVPVETGAVIRLNNIFFDFDKSTLKEESFPELNRIADLLKDKATMEVELAGHTDNIGSKAYNQRLSERRAKAVFDYLVNQGVNENRLTTIGYGKDRPIASNDDEEDGRELNRRVEFKILKE</sequence>
<dbReference type="InterPro" id="IPR006665">
    <property type="entry name" value="OmpA-like"/>
</dbReference>
<evidence type="ECO:0000256" key="1">
    <source>
        <dbReference type="ARBA" id="ARBA00004442"/>
    </source>
</evidence>
<dbReference type="InterPro" id="IPR006664">
    <property type="entry name" value="OMP_bac"/>
</dbReference>
<evidence type="ECO:0000256" key="2">
    <source>
        <dbReference type="ARBA" id="ARBA00023136"/>
    </source>
</evidence>
<dbReference type="SUPFAM" id="SSF82171">
    <property type="entry name" value="DPP6 N-terminal domain-like"/>
    <property type="match status" value="1"/>
</dbReference>
<dbReference type="CDD" id="cd07185">
    <property type="entry name" value="OmpA_C-like"/>
    <property type="match status" value="1"/>
</dbReference>
<dbReference type="InterPro" id="IPR050330">
    <property type="entry name" value="Bact_OuterMem_StrucFunc"/>
</dbReference>
<keyword evidence="7" id="KW-1185">Reference proteome</keyword>
<dbReference type="Proteomes" id="UP001172082">
    <property type="component" value="Unassembled WGS sequence"/>
</dbReference>
<keyword evidence="3" id="KW-0998">Cell outer membrane</keyword>
<evidence type="ECO:0000259" key="5">
    <source>
        <dbReference type="PROSITE" id="PS51123"/>
    </source>
</evidence>
<evidence type="ECO:0000313" key="6">
    <source>
        <dbReference type="EMBL" id="MDN5203196.1"/>
    </source>
</evidence>
<dbReference type="PRINTS" id="PR01021">
    <property type="entry name" value="OMPADOMAIN"/>
</dbReference>